<name>A0A8J3Y9J9_9ACTN</name>
<comment type="caution">
    <text evidence="2">The sequence shown here is derived from an EMBL/GenBank/DDBJ whole genome shotgun (WGS) entry which is preliminary data.</text>
</comment>
<dbReference type="InterPro" id="IPR029058">
    <property type="entry name" value="AB_hydrolase_fold"/>
</dbReference>
<dbReference type="EMBL" id="BOOY01000025">
    <property type="protein sequence ID" value="GIJ03995.1"/>
    <property type="molecule type" value="Genomic_DNA"/>
</dbReference>
<feature type="compositionally biased region" description="Gly residues" evidence="1">
    <location>
        <begin position="1"/>
        <end position="14"/>
    </location>
</feature>
<dbReference type="AlphaFoldDB" id="A0A8J3Y9J9"/>
<gene>
    <name evidence="2" type="ORF">Sya03_33470</name>
</gene>
<dbReference type="SUPFAM" id="SSF53474">
    <property type="entry name" value="alpha/beta-Hydrolases"/>
    <property type="match status" value="1"/>
</dbReference>
<dbReference type="Proteomes" id="UP000652013">
    <property type="component" value="Unassembled WGS sequence"/>
</dbReference>
<evidence type="ECO:0000256" key="1">
    <source>
        <dbReference type="SAM" id="MobiDB-lite"/>
    </source>
</evidence>
<evidence type="ECO:0000313" key="3">
    <source>
        <dbReference type="Proteomes" id="UP000652013"/>
    </source>
</evidence>
<evidence type="ECO:0000313" key="2">
    <source>
        <dbReference type="EMBL" id="GIJ03995.1"/>
    </source>
</evidence>
<protein>
    <submittedName>
        <fullName evidence="2">Uncharacterized protein</fullName>
    </submittedName>
</protein>
<organism evidence="2 3">
    <name type="scientific">Spirilliplanes yamanashiensis</name>
    <dbReference type="NCBI Taxonomy" id="42233"/>
    <lineage>
        <taxon>Bacteria</taxon>
        <taxon>Bacillati</taxon>
        <taxon>Actinomycetota</taxon>
        <taxon>Actinomycetes</taxon>
        <taxon>Micromonosporales</taxon>
        <taxon>Micromonosporaceae</taxon>
        <taxon>Spirilliplanes</taxon>
    </lineage>
</organism>
<reference evidence="2" key="1">
    <citation type="submission" date="2021-01" db="EMBL/GenBank/DDBJ databases">
        <title>Whole genome shotgun sequence of Spirilliplanes yamanashiensis NBRC 15828.</title>
        <authorList>
            <person name="Komaki H."/>
            <person name="Tamura T."/>
        </authorList>
    </citation>
    <scope>NUCLEOTIDE SEQUENCE</scope>
    <source>
        <strain evidence="2">NBRC 15828</strain>
    </source>
</reference>
<keyword evidence="3" id="KW-1185">Reference proteome</keyword>
<feature type="region of interest" description="Disordered" evidence="1">
    <location>
        <begin position="1"/>
        <end position="24"/>
    </location>
</feature>
<sequence length="108" mass="10691">MAAFGGGAVPGAGQVGEAARLADEHAPQLHEVRLEHGGDVLAGERARANSAAADLAGLLAGYSSGALLALHAAAAGLAVRRLALFEPPLADDTAAQRAFTAGLRARTG</sequence>
<proteinExistence type="predicted"/>
<accession>A0A8J3Y9J9</accession>